<evidence type="ECO:0000313" key="1">
    <source>
        <dbReference type="EMBL" id="TFK73618.1"/>
    </source>
</evidence>
<reference evidence="1 2" key="1">
    <citation type="journal article" date="2019" name="Nat. Ecol. Evol.">
        <title>Megaphylogeny resolves global patterns of mushroom evolution.</title>
        <authorList>
            <person name="Varga T."/>
            <person name="Krizsan K."/>
            <person name="Foldi C."/>
            <person name="Dima B."/>
            <person name="Sanchez-Garcia M."/>
            <person name="Sanchez-Ramirez S."/>
            <person name="Szollosi G.J."/>
            <person name="Szarkandi J.G."/>
            <person name="Papp V."/>
            <person name="Albert L."/>
            <person name="Andreopoulos W."/>
            <person name="Angelini C."/>
            <person name="Antonin V."/>
            <person name="Barry K.W."/>
            <person name="Bougher N.L."/>
            <person name="Buchanan P."/>
            <person name="Buyck B."/>
            <person name="Bense V."/>
            <person name="Catcheside P."/>
            <person name="Chovatia M."/>
            <person name="Cooper J."/>
            <person name="Damon W."/>
            <person name="Desjardin D."/>
            <person name="Finy P."/>
            <person name="Geml J."/>
            <person name="Haridas S."/>
            <person name="Hughes K."/>
            <person name="Justo A."/>
            <person name="Karasinski D."/>
            <person name="Kautmanova I."/>
            <person name="Kiss B."/>
            <person name="Kocsube S."/>
            <person name="Kotiranta H."/>
            <person name="LaButti K.M."/>
            <person name="Lechner B.E."/>
            <person name="Liimatainen K."/>
            <person name="Lipzen A."/>
            <person name="Lukacs Z."/>
            <person name="Mihaltcheva S."/>
            <person name="Morgado L.N."/>
            <person name="Niskanen T."/>
            <person name="Noordeloos M.E."/>
            <person name="Ohm R.A."/>
            <person name="Ortiz-Santana B."/>
            <person name="Ovrebo C."/>
            <person name="Racz N."/>
            <person name="Riley R."/>
            <person name="Savchenko A."/>
            <person name="Shiryaev A."/>
            <person name="Soop K."/>
            <person name="Spirin V."/>
            <person name="Szebenyi C."/>
            <person name="Tomsovsky M."/>
            <person name="Tulloss R.E."/>
            <person name="Uehling J."/>
            <person name="Grigoriev I.V."/>
            <person name="Vagvolgyi C."/>
            <person name="Papp T."/>
            <person name="Martin F.M."/>
            <person name="Miettinen O."/>
            <person name="Hibbett D.S."/>
            <person name="Nagy L.G."/>
        </authorList>
    </citation>
    <scope>NUCLEOTIDE SEQUENCE [LARGE SCALE GENOMIC DNA]</scope>
    <source>
        <strain evidence="1 2">NL-1719</strain>
    </source>
</reference>
<keyword evidence="2" id="KW-1185">Reference proteome</keyword>
<gene>
    <name evidence="1" type="ORF">BDN72DRAFT_167761</name>
</gene>
<dbReference type="EMBL" id="ML208274">
    <property type="protein sequence ID" value="TFK73618.1"/>
    <property type="molecule type" value="Genomic_DNA"/>
</dbReference>
<dbReference type="Proteomes" id="UP000308600">
    <property type="component" value="Unassembled WGS sequence"/>
</dbReference>
<organism evidence="1 2">
    <name type="scientific">Pluteus cervinus</name>
    <dbReference type="NCBI Taxonomy" id="181527"/>
    <lineage>
        <taxon>Eukaryota</taxon>
        <taxon>Fungi</taxon>
        <taxon>Dikarya</taxon>
        <taxon>Basidiomycota</taxon>
        <taxon>Agaricomycotina</taxon>
        <taxon>Agaricomycetes</taxon>
        <taxon>Agaricomycetidae</taxon>
        <taxon>Agaricales</taxon>
        <taxon>Pluteineae</taxon>
        <taxon>Pluteaceae</taxon>
        <taxon>Pluteus</taxon>
    </lineage>
</organism>
<proteinExistence type="predicted"/>
<name>A0ACD3B6B3_9AGAR</name>
<sequence length="123" mass="14667">MGIHTYIIPQSHRTHTYYCIYPDTCIFFFIFFFFLCLYRYSTRFAPRSLLSLLRLAVYSHSSRLLTLLKSYLLSSRSRYRAYSSHAHAPYALTFFLLTYDLALLSFLHSLDVDFFLRCLTNIE</sequence>
<evidence type="ECO:0000313" key="2">
    <source>
        <dbReference type="Proteomes" id="UP000308600"/>
    </source>
</evidence>
<protein>
    <submittedName>
        <fullName evidence="1">Uncharacterized protein</fullName>
    </submittedName>
</protein>
<accession>A0ACD3B6B3</accession>